<gene>
    <name evidence="1" type="ORF">MANT1106_LOCUS15121</name>
</gene>
<organism evidence="1">
    <name type="scientific">Mantoniella antarctica</name>
    <dbReference type="NCBI Taxonomy" id="81844"/>
    <lineage>
        <taxon>Eukaryota</taxon>
        <taxon>Viridiplantae</taxon>
        <taxon>Chlorophyta</taxon>
        <taxon>Mamiellophyceae</taxon>
        <taxon>Mamiellales</taxon>
        <taxon>Mamiellaceae</taxon>
        <taxon>Mantoniella</taxon>
    </lineage>
</organism>
<reference evidence="1" key="1">
    <citation type="submission" date="2021-01" db="EMBL/GenBank/DDBJ databases">
        <authorList>
            <person name="Corre E."/>
            <person name="Pelletier E."/>
            <person name="Niang G."/>
            <person name="Scheremetjew M."/>
            <person name="Finn R."/>
            <person name="Kale V."/>
            <person name="Holt S."/>
            <person name="Cochrane G."/>
            <person name="Meng A."/>
            <person name="Brown T."/>
            <person name="Cohen L."/>
        </authorList>
    </citation>
    <scope>NUCLEOTIDE SEQUENCE</scope>
    <source>
        <strain evidence="1">SL-175</strain>
    </source>
</reference>
<dbReference type="AlphaFoldDB" id="A0A7S0SQC4"/>
<dbReference type="EMBL" id="HBFC01025011">
    <property type="protein sequence ID" value="CAD8712434.1"/>
    <property type="molecule type" value="Transcribed_RNA"/>
</dbReference>
<accession>A0A7S0SQC4</accession>
<sequence length="134" mass="13715">MAIVYPVYPAPHCRRWSVTDSTCTHGTTIITGVDSYRGGCGSGGGGGCGCGGCSGGGGGPLFRMCDDGVMNRPRCSGSSPRRLSLRDSLRLPSNGEEEVLPDGAAAAAALPLMMTEAGEVPLLLLLLEAEDVEL</sequence>
<protein>
    <submittedName>
        <fullName evidence="1">Uncharacterized protein</fullName>
    </submittedName>
</protein>
<proteinExistence type="predicted"/>
<name>A0A7S0SQC4_9CHLO</name>
<evidence type="ECO:0000313" key="1">
    <source>
        <dbReference type="EMBL" id="CAD8712434.1"/>
    </source>
</evidence>